<evidence type="ECO:0000256" key="5">
    <source>
        <dbReference type="ARBA" id="ARBA00022837"/>
    </source>
</evidence>
<gene>
    <name evidence="9" type="primary">Arsb_5</name>
    <name evidence="9" type="ORF">FJT64_004752</name>
</gene>
<dbReference type="InterPro" id="IPR024607">
    <property type="entry name" value="Sulfatase_CS"/>
</dbReference>
<evidence type="ECO:0000256" key="7">
    <source>
        <dbReference type="SAM" id="SignalP"/>
    </source>
</evidence>
<dbReference type="GO" id="GO:0008484">
    <property type="term" value="F:sulfuric ester hydrolase activity"/>
    <property type="evidence" value="ECO:0007669"/>
    <property type="project" value="InterPro"/>
</dbReference>
<comment type="caution">
    <text evidence="9">The sequence shown here is derived from an EMBL/GenBank/DDBJ whole genome shotgun (WGS) entry which is preliminary data.</text>
</comment>
<keyword evidence="3" id="KW-0479">Metal-binding</keyword>
<evidence type="ECO:0000256" key="3">
    <source>
        <dbReference type="ARBA" id="ARBA00022723"/>
    </source>
</evidence>
<reference evidence="9 10" key="1">
    <citation type="submission" date="2019-07" db="EMBL/GenBank/DDBJ databases">
        <title>Draft genome assembly of a fouling barnacle, Amphibalanus amphitrite (Darwin, 1854): The first reference genome for Thecostraca.</title>
        <authorList>
            <person name="Kim W."/>
        </authorList>
    </citation>
    <scope>NUCLEOTIDE SEQUENCE [LARGE SCALE GENOMIC DNA]</scope>
    <source>
        <strain evidence="9">SNU_AA5</strain>
        <tissue evidence="9">Soma without cirri and trophi</tissue>
    </source>
</reference>
<evidence type="ECO:0000256" key="6">
    <source>
        <dbReference type="ARBA" id="ARBA00023180"/>
    </source>
</evidence>
<organism evidence="9 10">
    <name type="scientific">Amphibalanus amphitrite</name>
    <name type="common">Striped barnacle</name>
    <name type="synonym">Balanus amphitrite</name>
    <dbReference type="NCBI Taxonomy" id="1232801"/>
    <lineage>
        <taxon>Eukaryota</taxon>
        <taxon>Metazoa</taxon>
        <taxon>Ecdysozoa</taxon>
        <taxon>Arthropoda</taxon>
        <taxon>Crustacea</taxon>
        <taxon>Multicrustacea</taxon>
        <taxon>Cirripedia</taxon>
        <taxon>Thoracica</taxon>
        <taxon>Thoracicalcarea</taxon>
        <taxon>Balanomorpha</taxon>
        <taxon>Balanoidea</taxon>
        <taxon>Balanidae</taxon>
        <taxon>Amphibalaninae</taxon>
        <taxon>Amphibalanus</taxon>
    </lineage>
</organism>
<evidence type="ECO:0000259" key="8">
    <source>
        <dbReference type="Pfam" id="PF00884"/>
    </source>
</evidence>
<dbReference type="PROSITE" id="PS00149">
    <property type="entry name" value="SULFATASE_2"/>
    <property type="match status" value="1"/>
</dbReference>
<comment type="similarity">
    <text evidence="2">Belongs to the sulfatase family.</text>
</comment>
<protein>
    <submittedName>
        <fullName evidence="9">Arylsulfatase B</fullName>
    </submittedName>
</protein>
<comment type="cofactor">
    <cofactor evidence="1">
        <name>Ca(2+)</name>
        <dbReference type="ChEBI" id="CHEBI:29108"/>
    </cofactor>
</comment>
<keyword evidence="6" id="KW-0325">Glycoprotein</keyword>
<dbReference type="PANTHER" id="PTHR10342:SF274">
    <property type="entry name" value="ARYLSULFATASE B"/>
    <property type="match status" value="1"/>
</dbReference>
<keyword evidence="7" id="KW-0732">Signal</keyword>
<dbReference type="GO" id="GO:0046872">
    <property type="term" value="F:metal ion binding"/>
    <property type="evidence" value="ECO:0007669"/>
    <property type="project" value="UniProtKB-KW"/>
</dbReference>
<dbReference type="InterPro" id="IPR017850">
    <property type="entry name" value="Alkaline_phosphatase_core_sf"/>
</dbReference>
<dbReference type="OrthoDB" id="103349at2759"/>
<keyword evidence="4" id="KW-0378">Hydrolase</keyword>
<keyword evidence="5" id="KW-0106">Calcium</keyword>
<name>A0A6A4W2G4_AMPAM</name>
<dbReference type="CDD" id="cd16029">
    <property type="entry name" value="4-S"/>
    <property type="match status" value="1"/>
</dbReference>
<dbReference type="EMBL" id="VIIS01001463">
    <property type="protein sequence ID" value="KAF0297890.1"/>
    <property type="molecule type" value="Genomic_DNA"/>
</dbReference>
<proteinExistence type="inferred from homology"/>
<feature type="signal peptide" evidence="7">
    <location>
        <begin position="1"/>
        <end position="18"/>
    </location>
</feature>
<accession>A0A6A4W2G4</accession>
<evidence type="ECO:0000313" key="9">
    <source>
        <dbReference type="EMBL" id="KAF0297890.1"/>
    </source>
</evidence>
<dbReference type="SUPFAM" id="SSF53649">
    <property type="entry name" value="Alkaline phosphatase-like"/>
    <property type="match status" value="1"/>
</dbReference>
<dbReference type="InterPro" id="IPR047115">
    <property type="entry name" value="ARSB"/>
</dbReference>
<dbReference type="Proteomes" id="UP000440578">
    <property type="component" value="Unassembled WGS sequence"/>
</dbReference>
<dbReference type="Gene3D" id="3.30.1120.10">
    <property type="match status" value="1"/>
</dbReference>
<evidence type="ECO:0000313" key="10">
    <source>
        <dbReference type="Proteomes" id="UP000440578"/>
    </source>
</evidence>
<sequence length="502" mass="55898">MESIPAAVLLVLTAVAAAAPTAQTDQPNIVFILADDLGFNDISWHNPDILTPNLAKLAGEGVLLEQSYVMPLCTPSRTALLTGRYPYRMATQRGAILPRQPIGLSVNFTLLPELLRSAGYSTHIVGKWHLGFCAPEFLPQNRGFDSFYGLWNGQEDHFTHELNYSLDLRLNMEPDWNQSGIYSTELFASRAERIITEHDKSKPLFLYLPFTATHQPVQAPEELEELYPNIPNDLRRTFSGMVTALDIAVARVVESLKASGLYENSVIAFVSDNGGMLTAAGNSWPLRGSKGTLWEGGTRTPAFVLSPLLQKTGYVSTEVIHMTDWAPTFLRLAGVDTSDLGLDGVDQWETLSTGSPSARDEFVYNMDTFPVGFSAALRQGDMKLVWGWPGQNSDWYPVPDSNNVTLPDLFDPEYVQDVRELDMSDHLTDQHGEPTLPVHLFNITADPEERQDLAEQLPDVLQRMQDRVRELLVDVVPGYYPPQVDEGYPSDGLFQTGWCEAY</sequence>
<dbReference type="AlphaFoldDB" id="A0A6A4W2G4"/>
<feature type="chain" id="PRO_5025632414" evidence="7">
    <location>
        <begin position="19"/>
        <end position="502"/>
    </location>
</feature>
<evidence type="ECO:0000256" key="4">
    <source>
        <dbReference type="ARBA" id="ARBA00022801"/>
    </source>
</evidence>
<evidence type="ECO:0000256" key="1">
    <source>
        <dbReference type="ARBA" id="ARBA00001913"/>
    </source>
</evidence>
<dbReference type="InterPro" id="IPR000917">
    <property type="entry name" value="Sulfatase_N"/>
</dbReference>
<dbReference type="PROSITE" id="PS00523">
    <property type="entry name" value="SULFATASE_1"/>
    <property type="match status" value="1"/>
</dbReference>
<dbReference type="Gene3D" id="3.40.720.10">
    <property type="entry name" value="Alkaline Phosphatase, subunit A"/>
    <property type="match status" value="1"/>
</dbReference>
<keyword evidence="10" id="KW-1185">Reference proteome</keyword>
<feature type="domain" description="Sulfatase N-terminal" evidence="8">
    <location>
        <begin position="27"/>
        <end position="335"/>
    </location>
</feature>
<dbReference type="PANTHER" id="PTHR10342">
    <property type="entry name" value="ARYLSULFATASE"/>
    <property type="match status" value="1"/>
</dbReference>
<evidence type="ECO:0000256" key="2">
    <source>
        <dbReference type="ARBA" id="ARBA00008779"/>
    </source>
</evidence>
<dbReference type="Pfam" id="PF00884">
    <property type="entry name" value="Sulfatase"/>
    <property type="match status" value="1"/>
</dbReference>